<dbReference type="PROSITE" id="PS50930">
    <property type="entry name" value="HTH_LYTTR"/>
    <property type="match status" value="1"/>
</dbReference>
<dbReference type="Gene3D" id="3.40.50.2300">
    <property type="match status" value="1"/>
</dbReference>
<feature type="domain" description="HTH LytTR-type" evidence="3">
    <location>
        <begin position="146"/>
        <end position="249"/>
    </location>
</feature>
<dbReference type="Pfam" id="PF00072">
    <property type="entry name" value="Response_reg"/>
    <property type="match status" value="1"/>
</dbReference>
<evidence type="ECO:0000259" key="3">
    <source>
        <dbReference type="PROSITE" id="PS50930"/>
    </source>
</evidence>
<dbReference type="EMBL" id="JAKFFV010000002">
    <property type="protein sequence ID" value="MCF2497113.1"/>
    <property type="molecule type" value="Genomic_DNA"/>
</dbReference>
<dbReference type="InterPro" id="IPR001789">
    <property type="entry name" value="Sig_transdc_resp-reg_receiver"/>
</dbReference>
<evidence type="ECO:0000313" key="5">
    <source>
        <dbReference type="Proteomes" id="UP001139411"/>
    </source>
</evidence>
<dbReference type="PANTHER" id="PTHR37299">
    <property type="entry name" value="TRANSCRIPTIONAL REGULATOR-RELATED"/>
    <property type="match status" value="1"/>
</dbReference>
<name>A0A9X1Q8G9_9BACT</name>
<keyword evidence="4" id="KW-0238">DNA-binding</keyword>
<dbReference type="AlphaFoldDB" id="A0A9X1Q8G9"/>
<dbReference type="Proteomes" id="UP001139411">
    <property type="component" value="Unassembled WGS sequence"/>
</dbReference>
<dbReference type="GO" id="GO:0000156">
    <property type="term" value="F:phosphorelay response regulator activity"/>
    <property type="evidence" value="ECO:0007669"/>
    <property type="project" value="InterPro"/>
</dbReference>
<dbReference type="InterPro" id="IPR046947">
    <property type="entry name" value="LytR-like"/>
</dbReference>
<gene>
    <name evidence="4" type="ORF">L0661_02255</name>
</gene>
<dbReference type="Gene3D" id="2.40.50.1020">
    <property type="entry name" value="LytTr DNA-binding domain"/>
    <property type="match status" value="1"/>
</dbReference>
<comment type="caution">
    <text evidence="1">Lacks conserved residue(s) required for the propagation of feature annotation.</text>
</comment>
<feature type="domain" description="Response regulatory" evidence="2">
    <location>
        <begin position="3"/>
        <end position="116"/>
    </location>
</feature>
<proteinExistence type="predicted"/>
<dbReference type="InterPro" id="IPR007492">
    <property type="entry name" value="LytTR_DNA-bd_dom"/>
</dbReference>
<dbReference type="Pfam" id="PF04397">
    <property type="entry name" value="LytTR"/>
    <property type="match status" value="1"/>
</dbReference>
<dbReference type="SUPFAM" id="SSF52172">
    <property type="entry name" value="CheY-like"/>
    <property type="match status" value="1"/>
</dbReference>
<dbReference type="SMART" id="SM00850">
    <property type="entry name" value="LytTR"/>
    <property type="match status" value="1"/>
</dbReference>
<evidence type="ECO:0000313" key="4">
    <source>
        <dbReference type="EMBL" id="MCF2497113.1"/>
    </source>
</evidence>
<evidence type="ECO:0000259" key="2">
    <source>
        <dbReference type="PROSITE" id="PS50110"/>
    </source>
</evidence>
<dbReference type="PANTHER" id="PTHR37299:SF1">
    <property type="entry name" value="STAGE 0 SPORULATION PROTEIN A HOMOLOG"/>
    <property type="match status" value="1"/>
</dbReference>
<sequence length="249" mass="29068">MIKILIVDDEQKARSFLHRLIIEFVPEVSEIRFAASATKARELLNDYEPDIAFLNIEMAYQNGFQLLISLKNPQFEVIFTTCQSKHAIQALRFSALDYLMKPIDPKELVGAIQRYLVKRNLKPKRPKTYEHFIGGAEKKNSKEFRLTVSSSKGVFFFPLAEIIRIESDRNYSVIHFTDQVKPFVATKTLKYFEYILEQFKFIRTHKSHLVNAEHVIRISNSNDFVVLSDGTRIEVSRRKRDVLIRLLNV</sequence>
<reference evidence="4" key="1">
    <citation type="submission" date="2022-01" db="EMBL/GenBank/DDBJ databases">
        <title>Novel species in genus Dyadobacter.</title>
        <authorList>
            <person name="Ma C."/>
        </authorList>
    </citation>
    <scope>NUCLEOTIDE SEQUENCE</scope>
    <source>
        <strain evidence="4">CY357</strain>
    </source>
</reference>
<dbReference type="PROSITE" id="PS50110">
    <property type="entry name" value="RESPONSE_REGULATORY"/>
    <property type="match status" value="1"/>
</dbReference>
<accession>A0A9X1Q8G9</accession>
<dbReference type="InterPro" id="IPR011006">
    <property type="entry name" value="CheY-like_superfamily"/>
</dbReference>
<dbReference type="GO" id="GO:0003677">
    <property type="term" value="F:DNA binding"/>
    <property type="evidence" value="ECO:0007669"/>
    <property type="project" value="UniProtKB-KW"/>
</dbReference>
<evidence type="ECO:0000256" key="1">
    <source>
        <dbReference type="PROSITE-ProRule" id="PRU00169"/>
    </source>
</evidence>
<dbReference type="SMART" id="SM00448">
    <property type="entry name" value="REC"/>
    <property type="match status" value="1"/>
</dbReference>
<protein>
    <submittedName>
        <fullName evidence="4">LytTR family DNA-binding domain-containing protein</fullName>
    </submittedName>
</protein>
<dbReference type="RefSeq" id="WP_235176627.1">
    <property type="nucleotide sequence ID" value="NZ_JAKFFV010000002.1"/>
</dbReference>
<comment type="caution">
    <text evidence="4">The sequence shown here is derived from an EMBL/GenBank/DDBJ whole genome shotgun (WGS) entry which is preliminary data.</text>
</comment>
<organism evidence="4 5">
    <name type="scientific">Dyadobacter chenhuakuii</name>
    <dbReference type="NCBI Taxonomy" id="2909339"/>
    <lineage>
        <taxon>Bacteria</taxon>
        <taxon>Pseudomonadati</taxon>
        <taxon>Bacteroidota</taxon>
        <taxon>Cytophagia</taxon>
        <taxon>Cytophagales</taxon>
        <taxon>Spirosomataceae</taxon>
        <taxon>Dyadobacter</taxon>
    </lineage>
</organism>